<gene>
    <name evidence="1" type="ORF">FMOSSE_LOCUS8666</name>
</gene>
<reference evidence="1" key="1">
    <citation type="submission" date="2021-06" db="EMBL/GenBank/DDBJ databases">
        <authorList>
            <person name="Kallberg Y."/>
            <person name="Tangrot J."/>
            <person name="Rosling A."/>
        </authorList>
    </citation>
    <scope>NUCLEOTIDE SEQUENCE</scope>
    <source>
        <strain evidence="1">87-6 pot B 2015</strain>
    </source>
</reference>
<evidence type="ECO:0000313" key="2">
    <source>
        <dbReference type="Proteomes" id="UP000789375"/>
    </source>
</evidence>
<comment type="caution">
    <text evidence="1">The sequence shown here is derived from an EMBL/GenBank/DDBJ whole genome shotgun (WGS) entry which is preliminary data.</text>
</comment>
<dbReference type="Proteomes" id="UP000789375">
    <property type="component" value="Unassembled WGS sequence"/>
</dbReference>
<proteinExistence type="predicted"/>
<keyword evidence="2" id="KW-1185">Reference proteome</keyword>
<dbReference type="AlphaFoldDB" id="A0A9N9GBK9"/>
<evidence type="ECO:0000313" key="1">
    <source>
        <dbReference type="EMBL" id="CAG8595453.1"/>
    </source>
</evidence>
<sequence length="48" mass="5671">MEWFRKPLLSPARDTKHELFIRNVLIQHLVLPARLDLSNLYGIIPEES</sequence>
<dbReference type="EMBL" id="CAJVPP010002299">
    <property type="protein sequence ID" value="CAG8595453.1"/>
    <property type="molecule type" value="Genomic_DNA"/>
</dbReference>
<accession>A0A9N9GBK9</accession>
<protein>
    <submittedName>
        <fullName evidence="1">9897_t:CDS:1</fullName>
    </submittedName>
</protein>
<name>A0A9N9GBK9_FUNMO</name>
<organism evidence="1 2">
    <name type="scientific">Funneliformis mosseae</name>
    <name type="common">Endomycorrhizal fungus</name>
    <name type="synonym">Glomus mosseae</name>
    <dbReference type="NCBI Taxonomy" id="27381"/>
    <lineage>
        <taxon>Eukaryota</taxon>
        <taxon>Fungi</taxon>
        <taxon>Fungi incertae sedis</taxon>
        <taxon>Mucoromycota</taxon>
        <taxon>Glomeromycotina</taxon>
        <taxon>Glomeromycetes</taxon>
        <taxon>Glomerales</taxon>
        <taxon>Glomeraceae</taxon>
        <taxon>Funneliformis</taxon>
    </lineage>
</organism>